<organism evidence="8 9">
    <name type="scientific">Podospora appendiculata</name>
    <dbReference type="NCBI Taxonomy" id="314037"/>
    <lineage>
        <taxon>Eukaryota</taxon>
        <taxon>Fungi</taxon>
        <taxon>Dikarya</taxon>
        <taxon>Ascomycota</taxon>
        <taxon>Pezizomycotina</taxon>
        <taxon>Sordariomycetes</taxon>
        <taxon>Sordariomycetidae</taxon>
        <taxon>Sordariales</taxon>
        <taxon>Podosporaceae</taxon>
        <taxon>Podospora</taxon>
    </lineage>
</organism>
<proteinExistence type="predicted"/>
<dbReference type="Gene3D" id="3.30.40.10">
    <property type="entry name" value="Zinc/RING finger domain, C3HC4 (zinc finger)"/>
    <property type="match status" value="1"/>
</dbReference>
<keyword evidence="9" id="KW-1185">Reference proteome</keyword>
<comment type="caution">
    <text evidence="8">The sequence shown here is derived from an EMBL/GenBank/DDBJ whole genome shotgun (WGS) entry which is preliminary data.</text>
</comment>
<dbReference type="PANTHER" id="PTHR23327:SF51">
    <property type="entry name" value="TRANSCRIPTIONAL REGULATOR OF YEAST FORM ADHERENCE 3"/>
    <property type="match status" value="1"/>
</dbReference>
<dbReference type="GO" id="GO:0008270">
    <property type="term" value="F:zinc ion binding"/>
    <property type="evidence" value="ECO:0007669"/>
    <property type="project" value="UniProtKB-KW"/>
</dbReference>
<dbReference type="Pfam" id="PF13920">
    <property type="entry name" value="zf-C3HC4_3"/>
    <property type="match status" value="1"/>
</dbReference>
<evidence type="ECO:0000256" key="4">
    <source>
        <dbReference type="PROSITE-ProRule" id="PRU00175"/>
    </source>
</evidence>
<name>A0AAE0XC90_9PEZI</name>
<evidence type="ECO:0000256" key="3">
    <source>
        <dbReference type="ARBA" id="ARBA00022833"/>
    </source>
</evidence>
<dbReference type="PROSITE" id="PS50089">
    <property type="entry name" value="ZF_RING_2"/>
    <property type="match status" value="1"/>
</dbReference>
<dbReference type="InterPro" id="IPR013083">
    <property type="entry name" value="Znf_RING/FYVE/PHD"/>
</dbReference>
<evidence type="ECO:0000256" key="2">
    <source>
        <dbReference type="ARBA" id="ARBA00022771"/>
    </source>
</evidence>
<feature type="domain" description="RING-type" evidence="6">
    <location>
        <begin position="337"/>
        <end position="376"/>
    </location>
</feature>
<reference evidence="8" key="1">
    <citation type="journal article" date="2023" name="Mol. Phylogenet. Evol.">
        <title>Genome-scale phylogeny and comparative genomics of the fungal order Sordariales.</title>
        <authorList>
            <person name="Hensen N."/>
            <person name="Bonometti L."/>
            <person name="Westerberg I."/>
            <person name="Brannstrom I.O."/>
            <person name="Guillou S."/>
            <person name="Cros-Aarteil S."/>
            <person name="Calhoun S."/>
            <person name="Haridas S."/>
            <person name="Kuo A."/>
            <person name="Mondo S."/>
            <person name="Pangilinan J."/>
            <person name="Riley R."/>
            <person name="LaButti K."/>
            <person name="Andreopoulos B."/>
            <person name="Lipzen A."/>
            <person name="Chen C."/>
            <person name="Yan M."/>
            <person name="Daum C."/>
            <person name="Ng V."/>
            <person name="Clum A."/>
            <person name="Steindorff A."/>
            <person name="Ohm R.A."/>
            <person name="Martin F."/>
            <person name="Silar P."/>
            <person name="Natvig D.O."/>
            <person name="Lalanne C."/>
            <person name="Gautier V."/>
            <person name="Ament-Velasquez S.L."/>
            <person name="Kruys A."/>
            <person name="Hutchinson M.I."/>
            <person name="Powell A.J."/>
            <person name="Barry K."/>
            <person name="Miller A.N."/>
            <person name="Grigoriev I.V."/>
            <person name="Debuchy R."/>
            <person name="Gladieux P."/>
            <person name="Hiltunen Thoren M."/>
            <person name="Johannesson H."/>
        </authorList>
    </citation>
    <scope>NUCLEOTIDE SEQUENCE</scope>
    <source>
        <strain evidence="8">CBS 314.62</strain>
    </source>
</reference>
<keyword evidence="1" id="KW-0479">Metal-binding</keyword>
<dbReference type="Pfam" id="PF03105">
    <property type="entry name" value="SPX"/>
    <property type="match status" value="1"/>
</dbReference>
<feature type="domain" description="SPX" evidence="7">
    <location>
        <begin position="1"/>
        <end position="301"/>
    </location>
</feature>
<accession>A0AAE0XC90</accession>
<evidence type="ECO:0000256" key="5">
    <source>
        <dbReference type="SAM" id="MobiDB-lite"/>
    </source>
</evidence>
<sequence length="433" mass="48827">MKFGRTFKEALAGKDYPQHWVESAIPYRQLKKILGSVREELIRKGYDPDTIHKLLEAHEAEYHLVDHDSLLLRPTLVVRPAPTAPSISPASLAKLLAAAKPFSPPASHHGHASDQDDDETAPATPDSTHDDQWVMVPLDSDATFFSTLQTDVGKLDSLQSQERKSMNDGIGALGSEIAEVTRPKEHRITFAKSDLYRWREIFEIYLSAEIFFSTSEVAGGSRTSESARMKLVWFQDEVNKRNLPQKFKLAPSSASYKRFMELNLTLLQNFQFQELNKTAITKIIKKFDKQTSLGVKATFPQALKSASFIADNIAKSICAQLSSEVLAIVPQVMDHTCTICSDFRYLPIRLSCDHLFCIRCAYLLQQANKRLCPLCRAPTVHELTVDNIDKAVMHYLERWFPKEVKVKQAYNELMERKDQLGPNAGGATPCLIM</sequence>
<evidence type="ECO:0000259" key="7">
    <source>
        <dbReference type="PROSITE" id="PS51382"/>
    </source>
</evidence>
<dbReference type="InterPro" id="IPR004331">
    <property type="entry name" value="SPX_dom"/>
</dbReference>
<evidence type="ECO:0000259" key="6">
    <source>
        <dbReference type="PROSITE" id="PS50089"/>
    </source>
</evidence>
<evidence type="ECO:0000313" key="9">
    <source>
        <dbReference type="Proteomes" id="UP001270362"/>
    </source>
</evidence>
<dbReference type="PROSITE" id="PS51382">
    <property type="entry name" value="SPX"/>
    <property type="match status" value="1"/>
</dbReference>
<dbReference type="AlphaFoldDB" id="A0AAE0XC90"/>
<evidence type="ECO:0000313" key="8">
    <source>
        <dbReference type="EMBL" id="KAK3690050.1"/>
    </source>
</evidence>
<dbReference type="PANTHER" id="PTHR23327">
    <property type="entry name" value="RING FINGER PROTEIN 127"/>
    <property type="match status" value="1"/>
</dbReference>
<dbReference type="SUPFAM" id="SSF57850">
    <property type="entry name" value="RING/U-box"/>
    <property type="match status" value="1"/>
</dbReference>
<dbReference type="Proteomes" id="UP001270362">
    <property type="component" value="Unassembled WGS sequence"/>
</dbReference>
<dbReference type="SMART" id="SM00184">
    <property type="entry name" value="RING"/>
    <property type="match status" value="1"/>
</dbReference>
<keyword evidence="2 4" id="KW-0863">Zinc-finger</keyword>
<evidence type="ECO:0000256" key="1">
    <source>
        <dbReference type="ARBA" id="ARBA00022723"/>
    </source>
</evidence>
<dbReference type="InterPro" id="IPR017907">
    <property type="entry name" value="Znf_RING_CS"/>
</dbReference>
<keyword evidence="3" id="KW-0862">Zinc</keyword>
<gene>
    <name evidence="8" type="ORF">B0T22DRAFT_186169</name>
</gene>
<dbReference type="EMBL" id="JAULSO010000002">
    <property type="protein sequence ID" value="KAK3690050.1"/>
    <property type="molecule type" value="Genomic_DNA"/>
</dbReference>
<feature type="region of interest" description="Disordered" evidence="5">
    <location>
        <begin position="101"/>
        <end position="131"/>
    </location>
</feature>
<reference evidence="8" key="2">
    <citation type="submission" date="2023-06" db="EMBL/GenBank/DDBJ databases">
        <authorList>
            <consortium name="Lawrence Berkeley National Laboratory"/>
            <person name="Haridas S."/>
            <person name="Hensen N."/>
            <person name="Bonometti L."/>
            <person name="Westerberg I."/>
            <person name="Brannstrom I.O."/>
            <person name="Guillou S."/>
            <person name="Cros-Aarteil S."/>
            <person name="Calhoun S."/>
            <person name="Kuo A."/>
            <person name="Mondo S."/>
            <person name="Pangilinan J."/>
            <person name="Riley R."/>
            <person name="Labutti K."/>
            <person name="Andreopoulos B."/>
            <person name="Lipzen A."/>
            <person name="Chen C."/>
            <person name="Yanf M."/>
            <person name="Daum C."/>
            <person name="Ng V."/>
            <person name="Clum A."/>
            <person name="Steindorff A."/>
            <person name="Ohm R."/>
            <person name="Martin F."/>
            <person name="Silar P."/>
            <person name="Natvig D."/>
            <person name="Lalanne C."/>
            <person name="Gautier V."/>
            <person name="Ament-Velasquez S.L."/>
            <person name="Kruys A."/>
            <person name="Hutchinson M.I."/>
            <person name="Powell A.J."/>
            <person name="Barry K."/>
            <person name="Miller A.N."/>
            <person name="Grigoriev I.V."/>
            <person name="Debuchy R."/>
            <person name="Gladieux P."/>
            <person name="Thoren M.H."/>
            <person name="Johannesson H."/>
        </authorList>
    </citation>
    <scope>NUCLEOTIDE SEQUENCE</scope>
    <source>
        <strain evidence="8">CBS 314.62</strain>
    </source>
</reference>
<dbReference type="PROSITE" id="PS00518">
    <property type="entry name" value="ZF_RING_1"/>
    <property type="match status" value="1"/>
</dbReference>
<dbReference type="InterPro" id="IPR001841">
    <property type="entry name" value="Znf_RING"/>
</dbReference>
<protein>
    <submittedName>
        <fullName evidence="8">SPX domain-containing protein</fullName>
    </submittedName>
</protein>